<evidence type="ECO:0000256" key="1">
    <source>
        <dbReference type="SAM" id="Coils"/>
    </source>
</evidence>
<comment type="caution">
    <text evidence="2">The sequence shown here is derived from an EMBL/GenBank/DDBJ whole genome shotgun (WGS) entry which is preliminary data.</text>
</comment>
<feature type="coiled-coil region" evidence="1">
    <location>
        <begin position="230"/>
        <end position="261"/>
    </location>
</feature>
<dbReference type="AlphaFoldDB" id="A0A397GJ33"/>
<reference evidence="2 3" key="1">
    <citation type="submission" date="2018-08" db="EMBL/GenBank/DDBJ databases">
        <title>Genome and evolution of the arbuscular mycorrhizal fungus Diversispora epigaea (formerly Glomus versiforme) and its bacterial endosymbionts.</title>
        <authorList>
            <person name="Sun X."/>
            <person name="Fei Z."/>
            <person name="Harrison M."/>
        </authorList>
    </citation>
    <scope>NUCLEOTIDE SEQUENCE [LARGE SCALE GENOMIC DNA]</scope>
    <source>
        <strain evidence="2 3">IT104</strain>
    </source>
</reference>
<dbReference type="EMBL" id="PQFF01000477">
    <property type="protein sequence ID" value="RHZ48040.1"/>
    <property type="molecule type" value="Genomic_DNA"/>
</dbReference>
<evidence type="ECO:0000313" key="2">
    <source>
        <dbReference type="EMBL" id="RHZ48040.1"/>
    </source>
</evidence>
<keyword evidence="1" id="KW-0175">Coiled coil</keyword>
<evidence type="ECO:0000313" key="3">
    <source>
        <dbReference type="Proteomes" id="UP000266861"/>
    </source>
</evidence>
<name>A0A397GJ33_9GLOM</name>
<organism evidence="2 3">
    <name type="scientific">Diversispora epigaea</name>
    <dbReference type="NCBI Taxonomy" id="1348612"/>
    <lineage>
        <taxon>Eukaryota</taxon>
        <taxon>Fungi</taxon>
        <taxon>Fungi incertae sedis</taxon>
        <taxon>Mucoromycota</taxon>
        <taxon>Glomeromycotina</taxon>
        <taxon>Glomeromycetes</taxon>
        <taxon>Diversisporales</taxon>
        <taxon>Diversisporaceae</taxon>
        <taxon>Diversispora</taxon>
    </lineage>
</organism>
<keyword evidence="3" id="KW-1185">Reference proteome</keyword>
<dbReference type="Proteomes" id="UP000266861">
    <property type="component" value="Unassembled WGS sequence"/>
</dbReference>
<accession>A0A397GJ33</accession>
<proteinExistence type="predicted"/>
<dbReference type="OrthoDB" id="2436380at2759"/>
<gene>
    <name evidence="2" type="ORF">Glove_562g45</name>
</gene>
<protein>
    <submittedName>
        <fullName evidence="2">Uncharacterized protein</fullName>
    </submittedName>
</protein>
<sequence length="303" mass="35226">MFKKRYTSENNIDLSLKKRQKKLEALQKLVQIKPDIKGKEIYFFPTLKKYFKGIIIQRLFKGHRSALATIFLEPNSTRQSIASILCETNHEPYWKTTLLINVQDILLNIKEKILPGKEFSGTAIQEINEVCCGQSTVGFEDVMQIRGTQLVRNEKDYTPFAFMEKNGQIYRRVDYTLVVKENFICENCFKLKKTLQQIQQRILTGVNSTKTIHASKEILIKKVNQQRLVIKKQKEIIINLKKRLNQKIKNEEEKVSIEMANIAQVVSEKVNSKKIEISNLHPIFQELICVQIGKSKGTQYHPI</sequence>